<organism evidence="2 3">
    <name type="scientific">Neisseria arctica</name>
    <dbReference type="NCBI Taxonomy" id="1470200"/>
    <lineage>
        <taxon>Bacteria</taxon>
        <taxon>Pseudomonadati</taxon>
        <taxon>Pseudomonadota</taxon>
        <taxon>Betaproteobacteria</taxon>
        <taxon>Neisseriales</taxon>
        <taxon>Neisseriaceae</taxon>
        <taxon>Neisseria</taxon>
    </lineage>
</organism>
<name>A0A0J0YTC1_9NEIS</name>
<sequence>MTDIRLTVLGCGSSSGTPAIGCPCPVCTSTNPKNRRTRCSAWLDIGGQGWQIDTGTDFREQVLRENIPRIDGVLYTHPHADHLNGIDDLRGFCYRQQGAIPIYGSAFTLNNITERFGYAFFPPNTHWNRPVLKAHPLSDGLYINQVPVLHFQMPHGPWETTGYRIGNIAWLTDTNDISDSQISALQGLDHLFIDCLAEHPYPSHLSVAQALDFAARIGAQQTWLIHMTHGLDYDHLLARCPAGVAPAYDGLTVYSNYPDEK</sequence>
<dbReference type="Gene3D" id="3.60.15.10">
    <property type="entry name" value="Ribonuclease Z/Hydroxyacylglutathione hydrolase-like"/>
    <property type="match status" value="1"/>
</dbReference>
<dbReference type="AlphaFoldDB" id="A0A0J0YTC1"/>
<reference evidence="2 3" key="1">
    <citation type="submission" date="2014-11" db="EMBL/GenBank/DDBJ databases">
        <title>Genome of a novel goose pathogen.</title>
        <authorList>
            <person name="Hansen C.M."/>
            <person name="Hueffer K."/>
            <person name="Choi S.C."/>
        </authorList>
    </citation>
    <scope>NUCLEOTIDE SEQUENCE [LARGE SCALE GENOMIC DNA]</scope>
    <source>
        <strain evidence="2 3">KH1503</strain>
    </source>
</reference>
<dbReference type="InterPro" id="IPR001279">
    <property type="entry name" value="Metallo-B-lactamas"/>
</dbReference>
<dbReference type="Pfam" id="PF12706">
    <property type="entry name" value="Lactamase_B_2"/>
    <property type="match status" value="1"/>
</dbReference>
<dbReference type="InterPro" id="IPR036866">
    <property type="entry name" value="RibonucZ/Hydroxyglut_hydro"/>
</dbReference>
<dbReference type="CDD" id="cd16279">
    <property type="entry name" value="metallo-hydrolase-like_MBL-fold"/>
    <property type="match status" value="1"/>
</dbReference>
<dbReference type="PATRIC" id="fig|1470200.3.peg.1873"/>
<accession>A0A0J0YTC1</accession>
<dbReference type="EMBL" id="JTDO01000004">
    <property type="protein sequence ID" value="KLT73341.1"/>
    <property type="molecule type" value="Genomic_DNA"/>
</dbReference>
<gene>
    <name evidence="2" type="ORF">PL75_03765</name>
</gene>
<evidence type="ECO:0000313" key="2">
    <source>
        <dbReference type="EMBL" id="KLT73341.1"/>
    </source>
</evidence>
<feature type="domain" description="Metallo-beta-lactamase" evidence="1">
    <location>
        <begin position="52"/>
        <end position="227"/>
    </location>
</feature>
<protein>
    <submittedName>
        <fullName evidence="2">Beta-lactamase</fullName>
    </submittedName>
</protein>
<dbReference type="STRING" id="1470200.PL75_03765"/>
<comment type="caution">
    <text evidence="2">The sequence shown here is derived from an EMBL/GenBank/DDBJ whole genome shotgun (WGS) entry which is preliminary data.</text>
</comment>
<dbReference type="SUPFAM" id="SSF56281">
    <property type="entry name" value="Metallo-hydrolase/oxidoreductase"/>
    <property type="match status" value="1"/>
</dbReference>
<evidence type="ECO:0000313" key="3">
    <source>
        <dbReference type="Proteomes" id="UP000036027"/>
    </source>
</evidence>
<proteinExistence type="predicted"/>
<dbReference type="OrthoDB" id="9803916at2"/>
<dbReference type="PANTHER" id="PTHR42663:SF6">
    <property type="entry name" value="HYDROLASE C777.06C-RELATED"/>
    <property type="match status" value="1"/>
</dbReference>
<dbReference type="PANTHER" id="PTHR42663">
    <property type="entry name" value="HYDROLASE C777.06C-RELATED-RELATED"/>
    <property type="match status" value="1"/>
</dbReference>
<keyword evidence="3" id="KW-1185">Reference proteome</keyword>
<dbReference type="RefSeq" id="WP_047760574.1">
    <property type="nucleotide sequence ID" value="NZ_CP091510.1"/>
</dbReference>
<dbReference type="Proteomes" id="UP000036027">
    <property type="component" value="Unassembled WGS sequence"/>
</dbReference>
<evidence type="ECO:0000259" key="1">
    <source>
        <dbReference type="Pfam" id="PF12706"/>
    </source>
</evidence>